<keyword evidence="2" id="KW-1185">Reference proteome</keyword>
<gene>
    <name evidence="1" type="ORF">SAMN02927921_03960</name>
</gene>
<dbReference type="OrthoDB" id="9804126at2"/>
<dbReference type="Proteomes" id="UP000182248">
    <property type="component" value="Unassembled WGS sequence"/>
</dbReference>
<dbReference type="EMBL" id="FPJE01000034">
    <property type="protein sequence ID" value="SFW75107.1"/>
    <property type="molecule type" value="Genomic_DNA"/>
</dbReference>
<keyword evidence="1" id="KW-0436">Ligase</keyword>
<proteinExistence type="predicted"/>
<dbReference type="SUPFAM" id="SSF53623">
    <property type="entry name" value="MurD-like peptide ligases, catalytic domain"/>
    <property type="match status" value="1"/>
</dbReference>
<name>A0A1K1RS37_9FLAO</name>
<reference evidence="1 2" key="1">
    <citation type="submission" date="2016-11" db="EMBL/GenBank/DDBJ databases">
        <authorList>
            <person name="Jaros S."/>
            <person name="Januszkiewicz K."/>
            <person name="Wedrychowicz H."/>
        </authorList>
    </citation>
    <scope>NUCLEOTIDE SEQUENCE [LARGE SCALE GENOMIC DNA]</scope>
    <source>
        <strain evidence="1 2">CGMCC 1.12145</strain>
    </source>
</reference>
<protein>
    <submittedName>
        <fullName evidence="1">UDP-N-acetylmuramate: L-alanyl-gamma-D-glutamyl-meso-diaminopimelate ligase</fullName>
    </submittedName>
</protein>
<dbReference type="AlphaFoldDB" id="A0A1K1RS37"/>
<dbReference type="Gene3D" id="3.40.50.720">
    <property type="entry name" value="NAD(P)-binding Rossmann-like Domain"/>
    <property type="match status" value="1"/>
</dbReference>
<evidence type="ECO:0000313" key="1">
    <source>
        <dbReference type="EMBL" id="SFW75107.1"/>
    </source>
</evidence>
<dbReference type="RefSeq" id="WP_072319193.1">
    <property type="nucleotide sequence ID" value="NZ_FPJE01000034.1"/>
</dbReference>
<dbReference type="GO" id="GO:0016874">
    <property type="term" value="F:ligase activity"/>
    <property type="evidence" value="ECO:0007669"/>
    <property type="project" value="UniProtKB-KW"/>
</dbReference>
<dbReference type="GO" id="GO:0005524">
    <property type="term" value="F:ATP binding"/>
    <property type="evidence" value="ECO:0007669"/>
    <property type="project" value="InterPro"/>
</dbReference>
<dbReference type="SUPFAM" id="SSF51984">
    <property type="entry name" value="MurCD N-terminal domain"/>
    <property type="match status" value="1"/>
</dbReference>
<organism evidence="1 2">
    <name type="scientific">Sinomicrobium oceani</name>
    <dbReference type="NCBI Taxonomy" id="1150368"/>
    <lineage>
        <taxon>Bacteria</taxon>
        <taxon>Pseudomonadati</taxon>
        <taxon>Bacteroidota</taxon>
        <taxon>Flavobacteriia</taxon>
        <taxon>Flavobacteriales</taxon>
        <taxon>Flavobacteriaceae</taxon>
        <taxon>Sinomicrobium</taxon>
    </lineage>
</organism>
<evidence type="ECO:0000313" key="2">
    <source>
        <dbReference type="Proteomes" id="UP000182248"/>
    </source>
</evidence>
<sequence length="287" mass="31876">MRIHCIGIGEDRLYTLARALRKDGHVISGSGEKVAADRRLEMEENGWYAGQITADIEAVITGAEISSDNLLLQAATDMGISTYTIPEFLYEFSRYKTRVVAGGLPDSAYIVSVILHILEYHNRPTDYLVSGDSGDMASLTGENDFILLTGSHRPSSIQDATPEFHWYKPNIALLTGISGGSEAESDYKIFVDSIVKGGIIVYNEEDEVLKTIVEASENPIRKHPYRQPEYERDGDDFVLETSEGPMPVALPDTEVVRHLIGAQWICQHMGIDEDDFYEALAAYEHKG</sequence>
<accession>A0A1K1RS37</accession>
<dbReference type="InterPro" id="IPR036565">
    <property type="entry name" value="Mur-like_cat_sf"/>
</dbReference>
<dbReference type="STRING" id="1150368.SAMN02927921_03960"/>